<reference evidence="2 3" key="1">
    <citation type="submission" date="2020-04" db="EMBL/GenBank/DDBJ databases">
        <title>Ferrimonas sp. S7 isolated from sea water.</title>
        <authorList>
            <person name="Bae S.S."/>
            <person name="Baek K."/>
        </authorList>
    </citation>
    <scope>NUCLEOTIDE SEQUENCE [LARGE SCALE GENOMIC DNA]</scope>
    <source>
        <strain evidence="2 3">S7</strain>
    </source>
</reference>
<accession>A0A6H1UBK3</accession>
<organism evidence="2 3">
    <name type="scientific">Ferrimonas lipolytica</name>
    <dbReference type="NCBI Taxonomy" id="2724191"/>
    <lineage>
        <taxon>Bacteria</taxon>
        <taxon>Pseudomonadati</taxon>
        <taxon>Pseudomonadota</taxon>
        <taxon>Gammaproteobacteria</taxon>
        <taxon>Alteromonadales</taxon>
        <taxon>Ferrimonadaceae</taxon>
        <taxon>Ferrimonas</taxon>
    </lineage>
</organism>
<evidence type="ECO:0000259" key="1">
    <source>
        <dbReference type="PROSITE" id="PS50043"/>
    </source>
</evidence>
<dbReference type="PROSITE" id="PS50043">
    <property type="entry name" value="HTH_LUXR_2"/>
    <property type="match status" value="1"/>
</dbReference>
<dbReference type="InterPro" id="IPR000792">
    <property type="entry name" value="Tscrpt_reg_LuxR_C"/>
</dbReference>
<keyword evidence="3" id="KW-1185">Reference proteome</keyword>
<protein>
    <submittedName>
        <fullName evidence="2">Response regulator transcription factor</fullName>
    </submittedName>
</protein>
<sequence length="248" mass="28784">MNLKIKDERLMNELSKLAQQSGFDGFCFSIRPIESLNPLPDIKRLSKLFRNYAARQKHLVYWDDRSKAIREDYYRTVSKIDVESHNNSLGFNLWLGKSHSTKNAERIAYFKEKHGLTCVVNFRVELAGIEGWHGVFNLFSSEEPSKVQSLLSSNESHLAWQLQLYSSHLCQLYMPQLNPIANFECLSEKSFNIIELMADDYNNAQIASTLHLSERGVSYHIDRLKQVFNVRSRTALISKIYRFGLLSR</sequence>
<dbReference type="InterPro" id="IPR016032">
    <property type="entry name" value="Sig_transdc_resp-reg_C-effctor"/>
</dbReference>
<name>A0A6H1UBK3_9GAMM</name>
<dbReference type="SUPFAM" id="SSF46894">
    <property type="entry name" value="C-terminal effector domain of the bipartite response regulators"/>
    <property type="match status" value="1"/>
</dbReference>
<dbReference type="KEGG" id="fes:HER31_06075"/>
<dbReference type="Proteomes" id="UP000501602">
    <property type="component" value="Chromosome"/>
</dbReference>
<dbReference type="AlphaFoldDB" id="A0A6H1UBK3"/>
<dbReference type="Gene3D" id="1.10.10.10">
    <property type="entry name" value="Winged helix-like DNA-binding domain superfamily/Winged helix DNA-binding domain"/>
    <property type="match status" value="1"/>
</dbReference>
<proteinExistence type="predicted"/>
<dbReference type="Pfam" id="PF00196">
    <property type="entry name" value="GerE"/>
    <property type="match status" value="1"/>
</dbReference>
<gene>
    <name evidence="2" type="ORF">HER31_06075</name>
</gene>
<dbReference type="SMART" id="SM00421">
    <property type="entry name" value="HTH_LUXR"/>
    <property type="match status" value="1"/>
</dbReference>
<dbReference type="EMBL" id="CP051180">
    <property type="protein sequence ID" value="QIZ76467.1"/>
    <property type="molecule type" value="Genomic_DNA"/>
</dbReference>
<dbReference type="InterPro" id="IPR036388">
    <property type="entry name" value="WH-like_DNA-bd_sf"/>
</dbReference>
<dbReference type="GO" id="GO:0003677">
    <property type="term" value="F:DNA binding"/>
    <property type="evidence" value="ECO:0007669"/>
    <property type="project" value="InterPro"/>
</dbReference>
<dbReference type="CDD" id="cd06170">
    <property type="entry name" value="LuxR_C_like"/>
    <property type="match status" value="1"/>
</dbReference>
<evidence type="ECO:0000313" key="3">
    <source>
        <dbReference type="Proteomes" id="UP000501602"/>
    </source>
</evidence>
<feature type="domain" description="HTH luxR-type" evidence="1">
    <location>
        <begin position="179"/>
        <end position="244"/>
    </location>
</feature>
<evidence type="ECO:0000313" key="2">
    <source>
        <dbReference type="EMBL" id="QIZ76467.1"/>
    </source>
</evidence>
<dbReference type="RefSeq" id="WP_168659729.1">
    <property type="nucleotide sequence ID" value="NZ_CP051180.1"/>
</dbReference>
<dbReference type="GO" id="GO:0006355">
    <property type="term" value="P:regulation of DNA-templated transcription"/>
    <property type="evidence" value="ECO:0007669"/>
    <property type="project" value="InterPro"/>
</dbReference>